<sequence>MSYTVKPHKDEVRFRAILTERGSWQGMVPRFLPKLLNGLHLGDSFLVRNSDEVVGFFSELQAAGSSIFAFSIDAEDLCYSIPKNAILCAVQERIDEKGAVSSQNYAGISSDNFISLLDYYLSSTVVRSYDNVVMQKKGCVHWLMYCPGLE</sequence>
<reference evidence="1 2" key="1">
    <citation type="journal article" date="2020" name="Cell">
        <title>Large-Scale Comparative Analyses of Tick Genomes Elucidate Their Genetic Diversity and Vector Capacities.</title>
        <authorList>
            <consortium name="Tick Genome and Microbiome Consortium (TIGMIC)"/>
            <person name="Jia N."/>
            <person name="Wang J."/>
            <person name="Shi W."/>
            <person name="Du L."/>
            <person name="Sun Y."/>
            <person name="Zhan W."/>
            <person name="Jiang J.F."/>
            <person name="Wang Q."/>
            <person name="Zhang B."/>
            <person name="Ji P."/>
            <person name="Bell-Sakyi L."/>
            <person name="Cui X.M."/>
            <person name="Yuan T.T."/>
            <person name="Jiang B.G."/>
            <person name="Yang W.F."/>
            <person name="Lam T.T."/>
            <person name="Chang Q.C."/>
            <person name="Ding S.J."/>
            <person name="Wang X.J."/>
            <person name="Zhu J.G."/>
            <person name="Ruan X.D."/>
            <person name="Zhao L."/>
            <person name="Wei J.T."/>
            <person name="Ye R.Z."/>
            <person name="Que T.C."/>
            <person name="Du C.H."/>
            <person name="Zhou Y.H."/>
            <person name="Cheng J.X."/>
            <person name="Dai P.F."/>
            <person name="Guo W.B."/>
            <person name="Han X.H."/>
            <person name="Huang E.J."/>
            <person name="Li L.F."/>
            <person name="Wei W."/>
            <person name="Gao Y.C."/>
            <person name="Liu J.Z."/>
            <person name="Shao H.Z."/>
            <person name="Wang X."/>
            <person name="Wang C.C."/>
            <person name="Yang T.C."/>
            <person name="Huo Q.B."/>
            <person name="Li W."/>
            <person name="Chen H.Y."/>
            <person name="Chen S.E."/>
            <person name="Zhou L.G."/>
            <person name="Ni X.B."/>
            <person name="Tian J.H."/>
            <person name="Sheng Y."/>
            <person name="Liu T."/>
            <person name="Pan Y.S."/>
            <person name="Xia L.Y."/>
            <person name="Li J."/>
            <person name="Zhao F."/>
            <person name="Cao W.C."/>
        </authorList>
    </citation>
    <scope>NUCLEOTIDE SEQUENCE [LARGE SCALE GENOMIC DNA]</scope>
    <source>
        <strain evidence="1">HaeL-2018</strain>
    </source>
</reference>
<protein>
    <submittedName>
        <fullName evidence="1">Uncharacterized protein</fullName>
    </submittedName>
</protein>
<comment type="caution">
    <text evidence="1">The sequence shown here is derived from an EMBL/GenBank/DDBJ whole genome shotgun (WGS) entry which is preliminary data.</text>
</comment>
<evidence type="ECO:0000313" key="2">
    <source>
        <dbReference type="Proteomes" id="UP000821853"/>
    </source>
</evidence>
<dbReference type="AlphaFoldDB" id="A0A9J6GI28"/>
<name>A0A9J6GI28_HAELO</name>
<accession>A0A9J6GI28</accession>
<dbReference type="OrthoDB" id="6513546at2759"/>
<dbReference type="VEuPathDB" id="VectorBase:HLOH_064150"/>
<dbReference type="Proteomes" id="UP000821853">
    <property type="component" value="Unassembled WGS sequence"/>
</dbReference>
<organism evidence="1 2">
    <name type="scientific">Haemaphysalis longicornis</name>
    <name type="common">Bush tick</name>
    <dbReference type="NCBI Taxonomy" id="44386"/>
    <lineage>
        <taxon>Eukaryota</taxon>
        <taxon>Metazoa</taxon>
        <taxon>Ecdysozoa</taxon>
        <taxon>Arthropoda</taxon>
        <taxon>Chelicerata</taxon>
        <taxon>Arachnida</taxon>
        <taxon>Acari</taxon>
        <taxon>Parasitiformes</taxon>
        <taxon>Ixodida</taxon>
        <taxon>Ixodoidea</taxon>
        <taxon>Ixodidae</taxon>
        <taxon>Haemaphysalinae</taxon>
        <taxon>Haemaphysalis</taxon>
    </lineage>
</organism>
<keyword evidence="2" id="KW-1185">Reference proteome</keyword>
<gene>
    <name evidence="1" type="ORF">HPB48_009826</name>
</gene>
<evidence type="ECO:0000313" key="1">
    <source>
        <dbReference type="EMBL" id="KAH9378150.1"/>
    </source>
</evidence>
<proteinExistence type="predicted"/>
<dbReference type="EMBL" id="JABSTR010000008">
    <property type="protein sequence ID" value="KAH9378150.1"/>
    <property type="molecule type" value="Genomic_DNA"/>
</dbReference>